<feature type="compositionally biased region" description="Low complexity" evidence="1">
    <location>
        <begin position="180"/>
        <end position="196"/>
    </location>
</feature>
<gene>
    <name evidence="2" type="ORF">AVDCRST_MAG20-395</name>
</gene>
<dbReference type="AlphaFoldDB" id="A0A6J4H6R0"/>
<accession>A0A6J4H6R0</accession>
<feature type="compositionally biased region" description="Basic and acidic residues" evidence="1">
    <location>
        <begin position="29"/>
        <end position="60"/>
    </location>
</feature>
<feature type="compositionally biased region" description="Basic and acidic residues" evidence="1">
    <location>
        <begin position="217"/>
        <end position="230"/>
    </location>
</feature>
<evidence type="ECO:0000313" key="2">
    <source>
        <dbReference type="EMBL" id="CAA9216371.1"/>
    </source>
</evidence>
<feature type="compositionally biased region" description="Pro residues" evidence="1">
    <location>
        <begin position="294"/>
        <end position="303"/>
    </location>
</feature>
<feature type="non-terminal residue" evidence="2">
    <location>
        <position position="1"/>
    </location>
</feature>
<feature type="compositionally biased region" description="Low complexity" evidence="1">
    <location>
        <begin position="280"/>
        <end position="289"/>
    </location>
</feature>
<feature type="compositionally biased region" description="Basic and acidic residues" evidence="1">
    <location>
        <begin position="1"/>
        <end position="17"/>
    </location>
</feature>
<sequence length="303" mass="32473">ERRPRGADAGRAAHDAGRAGGARGRPRRLRDLRGPPQRREVHVAQPHPRPEGEHRLRQAPDHPQPGAGRAEPAGRPGRVRGHPRHPQAEDDPRHPVERDGHRGGHRGRRRVPGRGRDHAPRQGRPVRRRTGAEGLRGGRQQDRRGPARRGAAPADEGGVARPERVLPGVGGHRRRGGRPGRAPRGPAAHRPAAVPAGRRDRRPRGVLGGRARPRAALRRDAGGDAVLDRHPGHRLGVALDPLRDPRRAGVAEGDGDRPARRRPQGGGHRRAGPAGGGRLPGARGQGRPRVAAPSPLPAAPRVL</sequence>
<proteinExistence type="predicted"/>
<feature type="compositionally biased region" description="Basic residues" evidence="1">
    <location>
        <begin position="259"/>
        <end position="271"/>
    </location>
</feature>
<protein>
    <submittedName>
        <fullName evidence="2">GTP-binding protein Era</fullName>
    </submittedName>
</protein>
<feature type="compositionally biased region" description="Basic residues" evidence="1">
    <location>
        <begin position="103"/>
        <end position="113"/>
    </location>
</feature>
<organism evidence="2">
    <name type="scientific">uncultured Acidimicrobiales bacterium</name>
    <dbReference type="NCBI Taxonomy" id="310071"/>
    <lineage>
        <taxon>Bacteria</taxon>
        <taxon>Bacillati</taxon>
        <taxon>Actinomycetota</taxon>
        <taxon>Acidimicrobiia</taxon>
        <taxon>Acidimicrobiales</taxon>
        <taxon>environmental samples</taxon>
    </lineage>
</organism>
<feature type="non-terminal residue" evidence="2">
    <location>
        <position position="303"/>
    </location>
</feature>
<dbReference type="EMBL" id="CADCSY010000018">
    <property type="protein sequence ID" value="CAA9216371.1"/>
    <property type="molecule type" value="Genomic_DNA"/>
</dbReference>
<feature type="compositionally biased region" description="Low complexity" evidence="1">
    <location>
        <begin position="64"/>
        <end position="76"/>
    </location>
</feature>
<feature type="compositionally biased region" description="Low complexity" evidence="1">
    <location>
        <begin position="148"/>
        <end position="157"/>
    </location>
</feature>
<evidence type="ECO:0000256" key="1">
    <source>
        <dbReference type="SAM" id="MobiDB-lite"/>
    </source>
</evidence>
<name>A0A6J4H6R0_9ACTN</name>
<reference evidence="2" key="1">
    <citation type="submission" date="2020-02" db="EMBL/GenBank/DDBJ databases">
        <authorList>
            <person name="Meier V. D."/>
        </authorList>
    </citation>
    <scope>NUCLEOTIDE SEQUENCE</scope>
    <source>
        <strain evidence="2">AVDCRST_MAG20</strain>
    </source>
</reference>
<feature type="compositionally biased region" description="Basic and acidic residues" evidence="1">
    <location>
        <begin position="86"/>
        <end position="102"/>
    </location>
</feature>
<feature type="region of interest" description="Disordered" evidence="1">
    <location>
        <begin position="1"/>
        <end position="303"/>
    </location>
</feature>
<feature type="compositionally biased region" description="Basic and acidic residues" evidence="1">
    <location>
        <begin position="241"/>
        <end position="258"/>
    </location>
</feature>